<accession>A0A517MWR7</accession>
<dbReference type="Gene3D" id="1.10.10.2840">
    <property type="entry name" value="PucR C-terminal helix-turn-helix domain"/>
    <property type="match status" value="1"/>
</dbReference>
<feature type="domain" description="RNA polymerase sigma-70 ECF-like HTH" evidence="1">
    <location>
        <begin position="23"/>
        <end position="191"/>
    </location>
</feature>
<organism evidence="2 3">
    <name type="scientific">Adhaeretor mobilis</name>
    <dbReference type="NCBI Taxonomy" id="1930276"/>
    <lineage>
        <taxon>Bacteria</taxon>
        <taxon>Pseudomonadati</taxon>
        <taxon>Planctomycetota</taxon>
        <taxon>Planctomycetia</taxon>
        <taxon>Pirellulales</taxon>
        <taxon>Lacipirellulaceae</taxon>
        <taxon>Adhaeretor</taxon>
    </lineage>
</organism>
<dbReference type="EMBL" id="CP036263">
    <property type="protein sequence ID" value="QDS99322.1"/>
    <property type="molecule type" value="Genomic_DNA"/>
</dbReference>
<dbReference type="Pfam" id="PF07638">
    <property type="entry name" value="Sigma70_ECF"/>
    <property type="match status" value="1"/>
</dbReference>
<dbReference type="RefSeq" id="WP_145060558.1">
    <property type="nucleotide sequence ID" value="NZ_CP036263.1"/>
</dbReference>
<dbReference type="InterPro" id="IPR042070">
    <property type="entry name" value="PucR_C-HTH_sf"/>
</dbReference>
<proteinExistence type="predicted"/>
<dbReference type="Proteomes" id="UP000319852">
    <property type="component" value="Chromosome"/>
</dbReference>
<evidence type="ECO:0000259" key="1">
    <source>
        <dbReference type="Pfam" id="PF07638"/>
    </source>
</evidence>
<protein>
    <submittedName>
        <fullName evidence="2">ECF sigma factor</fullName>
    </submittedName>
</protein>
<name>A0A517MWR7_9BACT</name>
<dbReference type="InterPro" id="IPR053812">
    <property type="entry name" value="HTH_Sigma70_ECF-like"/>
</dbReference>
<evidence type="ECO:0000313" key="2">
    <source>
        <dbReference type="EMBL" id="QDS99322.1"/>
    </source>
</evidence>
<gene>
    <name evidence="2" type="ORF">HG15A2_26440</name>
</gene>
<dbReference type="AlphaFoldDB" id="A0A517MWR7"/>
<dbReference type="KEGG" id="amob:HG15A2_26440"/>
<keyword evidence="3" id="KW-1185">Reference proteome</keyword>
<sequence length="204" mass="23053">MNESNPDHDPSHNTPREISPAEWSALMHRLTTQAERSLWWMRKGTVSTEDTVMSTLRTYLRQTNEGELPPSTDPDSLWPELERQLTRKIDKAAATQRYQKNKRAVRYSELAPQHDGRAAEGSFTDAAASPEDVEAYVAQALQLLSDSIADEELLQIARFKLECHTTADIAQRLRLSEHQVRRRLAQIRGLLEPAREGDPPGGDA</sequence>
<dbReference type="OrthoDB" id="271473at2"/>
<evidence type="ECO:0000313" key="3">
    <source>
        <dbReference type="Proteomes" id="UP000319852"/>
    </source>
</evidence>
<reference evidence="2 3" key="1">
    <citation type="submission" date="2019-02" db="EMBL/GenBank/DDBJ databases">
        <title>Deep-cultivation of Planctomycetes and their phenomic and genomic characterization uncovers novel biology.</title>
        <authorList>
            <person name="Wiegand S."/>
            <person name="Jogler M."/>
            <person name="Boedeker C."/>
            <person name="Pinto D."/>
            <person name="Vollmers J."/>
            <person name="Rivas-Marin E."/>
            <person name="Kohn T."/>
            <person name="Peeters S.H."/>
            <person name="Heuer A."/>
            <person name="Rast P."/>
            <person name="Oberbeckmann S."/>
            <person name="Bunk B."/>
            <person name="Jeske O."/>
            <person name="Meyerdierks A."/>
            <person name="Storesund J.E."/>
            <person name="Kallscheuer N."/>
            <person name="Luecker S."/>
            <person name="Lage O.M."/>
            <person name="Pohl T."/>
            <person name="Merkel B.J."/>
            <person name="Hornburger P."/>
            <person name="Mueller R.-W."/>
            <person name="Bruemmer F."/>
            <person name="Labrenz M."/>
            <person name="Spormann A.M."/>
            <person name="Op den Camp H."/>
            <person name="Overmann J."/>
            <person name="Amann R."/>
            <person name="Jetten M.S.M."/>
            <person name="Mascher T."/>
            <person name="Medema M.H."/>
            <person name="Devos D.P."/>
            <person name="Kaster A.-K."/>
            <person name="Ovreas L."/>
            <person name="Rohde M."/>
            <person name="Galperin M.Y."/>
            <person name="Jogler C."/>
        </authorList>
    </citation>
    <scope>NUCLEOTIDE SEQUENCE [LARGE SCALE GENOMIC DNA]</scope>
    <source>
        <strain evidence="2 3">HG15A2</strain>
    </source>
</reference>